<dbReference type="GO" id="GO:0008270">
    <property type="term" value="F:zinc ion binding"/>
    <property type="evidence" value="ECO:0007669"/>
    <property type="project" value="TreeGrafter"/>
</dbReference>
<evidence type="ECO:0000259" key="3">
    <source>
        <dbReference type="Pfam" id="PF04389"/>
    </source>
</evidence>
<name>A0A382N6A7_9ZZZZ</name>
<sequence>MIFAEEVPQFDGGRAFGFLKAQCDFGPRVPGTSGHRKGLRHIVQTVTPLADTVIQQSFSHSDVYSGKLFILTNVLARFRPTEKNRIWIAAHWDSRPWADQDKNPKNRSKPVLGANDGASGVAVLMELAHHLANQRPKIGVDLVFLDGEDMGKAGDLEHFFNGSRYLARNIPSPVPEYCILVDMIGDKDLQLPVEGKSAEQAPELVDQLWTEAEILGLQEFRRDIDYFVDDDHVVLYQEGGIPSVDIIDFRYGTGKVNYWHTVEDTP</sequence>
<reference evidence="4" key="1">
    <citation type="submission" date="2018-05" db="EMBL/GenBank/DDBJ databases">
        <authorList>
            <person name="Lanie J.A."/>
            <person name="Ng W.-L."/>
            <person name="Kazmierczak K.M."/>
            <person name="Andrzejewski T.M."/>
            <person name="Davidsen T.M."/>
            <person name="Wayne K.J."/>
            <person name="Tettelin H."/>
            <person name="Glass J.I."/>
            <person name="Rusch D."/>
            <person name="Podicherti R."/>
            <person name="Tsui H.-C.T."/>
            <person name="Winkler M.E."/>
        </authorList>
    </citation>
    <scope>NUCLEOTIDE SEQUENCE</scope>
</reference>
<evidence type="ECO:0000256" key="2">
    <source>
        <dbReference type="ARBA" id="ARBA00023315"/>
    </source>
</evidence>
<dbReference type="GO" id="GO:0016603">
    <property type="term" value="F:glutaminyl-peptide cyclotransferase activity"/>
    <property type="evidence" value="ECO:0007669"/>
    <property type="project" value="TreeGrafter"/>
</dbReference>
<keyword evidence="2" id="KW-0012">Acyltransferase</keyword>
<dbReference type="Pfam" id="PF04389">
    <property type="entry name" value="Peptidase_M28"/>
    <property type="match status" value="1"/>
</dbReference>
<dbReference type="EMBL" id="UINC01098283">
    <property type="protein sequence ID" value="SVC56683.1"/>
    <property type="molecule type" value="Genomic_DNA"/>
</dbReference>
<dbReference type="PANTHER" id="PTHR12283:SF6">
    <property type="entry name" value="GLUTAMINYL-PEPTIDE CYCLOTRANSFERASE-RELATED"/>
    <property type="match status" value="1"/>
</dbReference>
<evidence type="ECO:0000256" key="1">
    <source>
        <dbReference type="ARBA" id="ARBA00022679"/>
    </source>
</evidence>
<gene>
    <name evidence="4" type="ORF">METZ01_LOCUS309537</name>
</gene>
<dbReference type="SUPFAM" id="SSF53187">
    <property type="entry name" value="Zn-dependent exopeptidases"/>
    <property type="match status" value="1"/>
</dbReference>
<feature type="non-terminal residue" evidence="4">
    <location>
        <position position="266"/>
    </location>
</feature>
<feature type="domain" description="Peptidase M28" evidence="3">
    <location>
        <begin position="73"/>
        <end position="265"/>
    </location>
</feature>
<dbReference type="PANTHER" id="PTHR12283">
    <property type="entry name" value="GLUTAMINYL-PEPTIDE CYCLOTRANSFERASE"/>
    <property type="match status" value="1"/>
</dbReference>
<evidence type="ECO:0000313" key="4">
    <source>
        <dbReference type="EMBL" id="SVC56683.1"/>
    </source>
</evidence>
<dbReference type="AlphaFoldDB" id="A0A382N6A7"/>
<accession>A0A382N6A7</accession>
<dbReference type="InterPro" id="IPR040234">
    <property type="entry name" value="QC/QCL"/>
</dbReference>
<keyword evidence="1" id="KW-0808">Transferase</keyword>
<organism evidence="4">
    <name type="scientific">marine metagenome</name>
    <dbReference type="NCBI Taxonomy" id="408172"/>
    <lineage>
        <taxon>unclassified sequences</taxon>
        <taxon>metagenomes</taxon>
        <taxon>ecological metagenomes</taxon>
    </lineage>
</organism>
<protein>
    <recommendedName>
        <fullName evidence="3">Peptidase M28 domain-containing protein</fullName>
    </recommendedName>
</protein>
<proteinExistence type="predicted"/>
<dbReference type="Gene3D" id="3.40.630.10">
    <property type="entry name" value="Zn peptidases"/>
    <property type="match status" value="1"/>
</dbReference>
<dbReference type="InterPro" id="IPR007484">
    <property type="entry name" value="Peptidase_M28"/>
</dbReference>